<keyword evidence="2" id="KW-1185">Reference proteome</keyword>
<dbReference type="RefSeq" id="WP_201073937.1">
    <property type="nucleotide sequence ID" value="NZ_CP067420.1"/>
</dbReference>
<protein>
    <submittedName>
        <fullName evidence="1">Uncharacterized protein</fullName>
    </submittedName>
</protein>
<organism evidence="1 2">
    <name type="scientific">Skermanella cutis</name>
    <dbReference type="NCBI Taxonomy" id="2775420"/>
    <lineage>
        <taxon>Bacteria</taxon>
        <taxon>Pseudomonadati</taxon>
        <taxon>Pseudomonadota</taxon>
        <taxon>Alphaproteobacteria</taxon>
        <taxon>Rhodospirillales</taxon>
        <taxon>Azospirillaceae</taxon>
        <taxon>Skermanella</taxon>
    </lineage>
</organism>
<accession>A0ABX7B3K5</accession>
<reference evidence="1" key="1">
    <citation type="submission" date="2021-02" db="EMBL/GenBank/DDBJ databases">
        <title>Skermanella TT6 skin isolate.</title>
        <authorList>
            <person name="Lee K."/>
            <person name="Ganzorig M."/>
        </authorList>
    </citation>
    <scope>NUCLEOTIDE SEQUENCE</scope>
    <source>
        <strain evidence="1">TT6</strain>
    </source>
</reference>
<dbReference type="Proteomes" id="UP000595197">
    <property type="component" value="Chromosome"/>
</dbReference>
<name>A0ABX7B3K5_9PROT</name>
<dbReference type="EMBL" id="CP067420">
    <property type="protein sequence ID" value="QQP88688.1"/>
    <property type="molecule type" value="Genomic_DNA"/>
</dbReference>
<proteinExistence type="predicted"/>
<evidence type="ECO:0000313" key="1">
    <source>
        <dbReference type="EMBL" id="QQP88688.1"/>
    </source>
</evidence>
<evidence type="ECO:0000313" key="2">
    <source>
        <dbReference type="Proteomes" id="UP000595197"/>
    </source>
</evidence>
<sequence>MEYRYPTVPWLMPNLQFDPLMKAWRLTRRLEERRQPSWAEIGRHLAMPFRRRLFLVRDGLGLRPPFCCTMFPLAAELLGVPTDFHGGAWADGAQSLRLSILVHSAGAAQAAVSGPIPPEPRAADRTGCLKAVAVPLASEETHLPSDVRLVLLAVAWPKPA</sequence>
<gene>
    <name evidence="1" type="ORF">IGS68_22115</name>
</gene>